<sequence>MESDFLQEQNYIRAKKRVKEIKGFYIHLMVYIVINIMISGVIVYGLMHSGDTFVEAIQNFGTISTWLFWGIGMFFHWLGVFGFKSLGLGKDWEERKIREMMEKDDEQVKKISRKY</sequence>
<feature type="transmembrane region" description="Helical" evidence="1">
    <location>
        <begin position="66"/>
        <end position="88"/>
    </location>
</feature>
<proteinExistence type="predicted"/>
<dbReference type="Proteomes" id="UP001595826">
    <property type="component" value="Unassembled WGS sequence"/>
</dbReference>
<dbReference type="EMBL" id="JBHSCY010000002">
    <property type="protein sequence ID" value="MFC4269176.1"/>
    <property type="molecule type" value="Genomic_DNA"/>
</dbReference>
<dbReference type="RefSeq" id="WP_298993425.1">
    <property type="nucleotide sequence ID" value="NZ_CP194417.1"/>
</dbReference>
<organism evidence="3 4">
    <name type="scientific">Polaribacter marinivivus</name>
    <dbReference type="NCBI Taxonomy" id="1524260"/>
    <lineage>
        <taxon>Bacteria</taxon>
        <taxon>Pseudomonadati</taxon>
        <taxon>Bacteroidota</taxon>
        <taxon>Flavobacteriia</taxon>
        <taxon>Flavobacteriales</taxon>
        <taxon>Flavobacteriaceae</taxon>
    </lineage>
</organism>
<dbReference type="InterPro" id="IPR025698">
    <property type="entry name" value="2TM_dom"/>
</dbReference>
<evidence type="ECO:0000313" key="3">
    <source>
        <dbReference type="EMBL" id="MFC4269176.1"/>
    </source>
</evidence>
<accession>A0ABV8R9Y9</accession>
<feature type="domain" description="2TM" evidence="2">
    <location>
        <begin position="13"/>
        <end position="102"/>
    </location>
</feature>
<evidence type="ECO:0000259" key="2">
    <source>
        <dbReference type="Pfam" id="PF13239"/>
    </source>
</evidence>
<keyword evidence="1" id="KW-1133">Transmembrane helix</keyword>
<comment type="caution">
    <text evidence="3">The sequence shown here is derived from an EMBL/GenBank/DDBJ whole genome shotgun (WGS) entry which is preliminary data.</text>
</comment>
<dbReference type="Pfam" id="PF13239">
    <property type="entry name" value="2TM"/>
    <property type="match status" value="1"/>
</dbReference>
<keyword evidence="1" id="KW-0472">Membrane</keyword>
<evidence type="ECO:0000256" key="1">
    <source>
        <dbReference type="SAM" id="Phobius"/>
    </source>
</evidence>
<keyword evidence="4" id="KW-1185">Reference proteome</keyword>
<feature type="transmembrane region" description="Helical" evidence="1">
    <location>
        <begin position="24"/>
        <end position="46"/>
    </location>
</feature>
<name>A0ABV8R9Y9_9FLAO</name>
<reference evidence="4" key="1">
    <citation type="journal article" date="2019" name="Int. J. Syst. Evol. Microbiol.">
        <title>The Global Catalogue of Microorganisms (GCM) 10K type strain sequencing project: providing services to taxonomists for standard genome sequencing and annotation.</title>
        <authorList>
            <consortium name="The Broad Institute Genomics Platform"/>
            <consortium name="The Broad Institute Genome Sequencing Center for Infectious Disease"/>
            <person name="Wu L."/>
            <person name="Ma J."/>
        </authorList>
    </citation>
    <scope>NUCLEOTIDE SEQUENCE [LARGE SCALE GENOMIC DNA]</scope>
    <source>
        <strain evidence="4">CECT 8655</strain>
    </source>
</reference>
<evidence type="ECO:0000313" key="4">
    <source>
        <dbReference type="Proteomes" id="UP001595826"/>
    </source>
</evidence>
<keyword evidence="1" id="KW-0812">Transmembrane</keyword>
<gene>
    <name evidence="3" type="ORF">ACFOWD_09690</name>
</gene>
<protein>
    <submittedName>
        <fullName evidence="3">2TM domain-containing protein</fullName>
    </submittedName>
</protein>